<evidence type="ECO:0000256" key="1">
    <source>
        <dbReference type="SAM" id="Coils"/>
    </source>
</evidence>
<evidence type="ECO:0000313" key="2">
    <source>
        <dbReference type="EMBL" id="RIB21557.1"/>
    </source>
</evidence>
<dbReference type="Proteomes" id="UP000266673">
    <property type="component" value="Unassembled WGS sequence"/>
</dbReference>
<reference evidence="2 3" key="1">
    <citation type="submission" date="2018-06" db="EMBL/GenBank/DDBJ databases">
        <title>Comparative genomics reveals the genomic features of Rhizophagus irregularis, R. cerebriforme, R. diaphanum and Gigaspora rosea, and their symbiotic lifestyle signature.</title>
        <authorList>
            <person name="Morin E."/>
            <person name="San Clemente H."/>
            <person name="Chen E.C.H."/>
            <person name="De La Providencia I."/>
            <person name="Hainaut M."/>
            <person name="Kuo A."/>
            <person name="Kohler A."/>
            <person name="Murat C."/>
            <person name="Tang N."/>
            <person name="Roy S."/>
            <person name="Loubradou J."/>
            <person name="Henrissat B."/>
            <person name="Grigoriev I.V."/>
            <person name="Corradi N."/>
            <person name="Roux C."/>
            <person name="Martin F.M."/>
        </authorList>
    </citation>
    <scope>NUCLEOTIDE SEQUENCE [LARGE SCALE GENOMIC DNA]</scope>
    <source>
        <strain evidence="2 3">DAOM 194757</strain>
    </source>
</reference>
<sequence length="282" mass="33606">MEELQQTPIYLRKNYRHTAERIRFLEEELNNTIEASTEEKEELKEEISKLKRIVRQLEEENKKKDKEISNKNELITEFDEHRLELINTREALQNAQAWNLNENENESDFDENSPDLYNSDNNMATITELANAIDRFLNDRTTTRETIVDRIKRATREICRKETNMQRGLTRDQQRRFDAEGDRDIEILHSQTLEEEIQQLRTNAQNQVNRMISNIARKQTRISELLGEKLALQLIYRRCKAEADLSEFNHAWVFNRYQKWKAREINSCQNILNLKSTNFGAT</sequence>
<feature type="coiled-coil region" evidence="1">
    <location>
        <begin position="15"/>
        <end position="77"/>
    </location>
</feature>
<proteinExistence type="predicted"/>
<dbReference type="OrthoDB" id="2445233at2759"/>
<comment type="caution">
    <text evidence="2">The sequence shown here is derived from an EMBL/GenBank/DDBJ whole genome shotgun (WGS) entry which is preliminary data.</text>
</comment>
<dbReference type="AlphaFoldDB" id="A0A397VJQ0"/>
<keyword evidence="1" id="KW-0175">Coiled coil</keyword>
<name>A0A397VJQ0_9GLOM</name>
<protein>
    <submittedName>
        <fullName evidence="2">Uncharacterized protein</fullName>
    </submittedName>
</protein>
<evidence type="ECO:0000313" key="3">
    <source>
        <dbReference type="Proteomes" id="UP000266673"/>
    </source>
</evidence>
<keyword evidence="3" id="KW-1185">Reference proteome</keyword>
<organism evidence="2 3">
    <name type="scientific">Gigaspora rosea</name>
    <dbReference type="NCBI Taxonomy" id="44941"/>
    <lineage>
        <taxon>Eukaryota</taxon>
        <taxon>Fungi</taxon>
        <taxon>Fungi incertae sedis</taxon>
        <taxon>Mucoromycota</taxon>
        <taxon>Glomeromycotina</taxon>
        <taxon>Glomeromycetes</taxon>
        <taxon>Diversisporales</taxon>
        <taxon>Gigasporaceae</taxon>
        <taxon>Gigaspora</taxon>
    </lineage>
</organism>
<accession>A0A397VJQ0</accession>
<dbReference type="EMBL" id="QKWP01000354">
    <property type="protein sequence ID" value="RIB21557.1"/>
    <property type="molecule type" value="Genomic_DNA"/>
</dbReference>
<gene>
    <name evidence="2" type="ORF">C2G38_2176293</name>
</gene>